<dbReference type="SUPFAM" id="SSF51735">
    <property type="entry name" value="NAD(P)-binding Rossmann-fold domains"/>
    <property type="match status" value="1"/>
</dbReference>
<dbReference type="FunFam" id="3.40.50.720:FF:000084">
    <property type="entry name" value="Short-chain dehydrogenase reductase"/>
    <property type="match status" value="1"/>
</dbReference>
<dbReference type="GO" id="GO:0016614">
    <property type="term" value="F:oxidoreductase activity, acting on CH-OH group of donors"/>
    <property type="evidence" value="ECO:0007669"/>
    <property type="project" value="UniProtKB-ARBA"/>
</dbReference>
<gene>
    <name evidence="3" type="ORF">A9C19_09425</name>
</gene>
<comment type="similarity">
    <text evidence="1">Belongs to the short-chain dehydrogenases/reductases (SDR) family.</text>
</comment>
<dbReference type="InterPro" id="IPR036291">
    <property type="entry name" value="NAD(P)-bd_dom_sf"/>
</dbReference>
<name>A0A1L3MRJ0_9BACI</name>
<dbReference type="Pfam" id="PF13561">
    <property type="entry name" value="adh_short_C2"/>
    <property type="match status" value="1"/>
</dbReference>
<evidence type="ECO:0000313" key="4">
    <source>
        <dbReference type="Proteomes" id="UP000181936"/>
    </source>
</evidence>
<dbReference type="InterPro" id="IPR020904">
    <property type="entry name" value="Sc_DH/Rdtase_CS"/>
</dbReference>
<evidence type="ECO:0000256" key="1">
    <source>
        <dbReference type="ARBA" id="ARBA00006484"/>
    </source>
</evidence>
<dbReference type="PRINTS" id="PR00081">
    <property type="entry name" value="GDHRDH"/>
</dbReference>
<dbReference type="PRINTS" id="PR00080">
    <property type="entry name" value="SDRFAMILY"/>
</dbReference>
<evidence type="ECO:0000313" key="3">
    <source>
        <dbReference type="EMBL" id="APH04953.1"/>
    </source>
</evidence>
<dbReference type="Gene3D" id="3.40.50.720">
    <property type="entry name" value="NAD(P)-binding Rossmann-like Domain"/>
    <property type="match status" value="1"/>
</dbReference>
<keyword evidence="4" id="KW-1185">Reference proteome</keyword>
<evidence type="ECO:0000256" key="2">
    <source>
        <dbReference type="ARBA" id="ARBA00023002"/>
    </source>
</evidence>
<dbReference type="PROSITE" id="PS00061">
    <property type="entry name" value="ADH_SHORT"/>
    <property type="match status" value="1"/>
</dbReference>
<dbReference type="RefSeq" id="WP_072579746.1">
    <property type="nucleotide sequence ID" value="NZ_CP016020.1"/>
</dbReference>
<dbReference type="EMBL" id="CP016020">
    <property type="protein sequence ID" value="APH04953.1"/>
    <property type="molecule type" value="Genomic_DNA"/>
</dbReference>
<dbReference type="CDD" id="cd05233">
    <property type="entry name" value="SDR_c"/>
    <property type="match status" value="1"/>
</dbReference>
<dbReference type="InterPro" id="IPR002347">
    <property type="entry name" value="SDR_fam"/>
</dbReference>
<dbReference type="KEGG" id="bwh:A9C19_09425"/>
<dbReference type="NCBIfam" id="NF009499">
    <property type="entry name" value="PRK12859.1"/>
    <property type="match status" value="1"/>
</dbReference>
<dbReference type="NCBIfam" id="NF009389">
    <property type="entry name" value="PRK12748.1"/>
    <property type="match status" value="1"/>
</dbReference>
<accession>A0A1L3MRJ0</accession>
<dbReference type="GO" id="GO:0008206">
    <property type="term" value="P:bile acid metabolic process"/>
    <property type="evidence" value="ECO:0007669"/>
    <property type="project" value="UniProtKB-ARBA"/>
</dbReference>
<organism evidence="3 4">
    <name type="scientific">Bacillus weihaiensis</name>
    <dbReference type="NCBI Taxonomy" id="1547283"/>
    <lineage>
        <taxon>Bacteria</taxon>
        <taxon>Bacillati</taxon>
        <taxon>Bacillota</taxon>
        <taxon>Bacilli</taxon>
        <taxon>Bacillales</taxon>
        <taxon>Bacillaceae</taxon>
        <taxon>Bacillus</taxon>
    </lineage>
</organism>
<dbReference type="PANTHER" id="PTHR48107">
    <property type="entry name" value="NADPH-DEPENDENT ALDEHYDE REDUCTASE-LIKE PROTEIN, CHLOROPLASTIC-RELATED"/>
    <property type="match status" value="1"/>
</dbReference>
<dbReference type="AlphaFoldDB" id="A0A1L3MRJ0"/>
<protein>
    <submittedName>
        <fullName evidence="3">Oxidoreductase</fullName>
    </submittedName>
</protein>
<dbReference type="PANTHER" id="PTHR48107:SF7">
    <property type="entry name" value="RE15974P"/>
    <property type="match status" value="1"/>
</dbReference>
<dbReference type="STRING" id="1547283.A9C19_09425"/>
<dbReference type="Proteomes" id="UP000181936">
    <property type="component" value="Chromosome"/>
</dbReference>
<dbReference type="OrthoDB" id="9803333at2"/>
<keyword evidence="2" id="KW-0560">Oxidoreductase</keyword>
<proteinExistence type="inferred from homology"/>
<sequence>MKKCENKIAIVTGASRSKGIGTTICRELAKEGADIFFTYWSSYDEKMDYFETEDLKWYQQLKEEIKAFGVRCESMAIDLSQPEAPRELLNKVSETLGLPSILVNNATHSVDLDFRSLTAENLDAHYYVNVRATSLLTVEFAKRIEGKHSGRVIQMVSGQDKSPEPGNLAYVATKGAISTFTKSIAIELAPLQITVNAVDPGPTDTGWINDELKKALLPRFPMGRIGEPKDVVKLIIFLASEDSQWVTGQIIHSDGGFF</sequence>
<reference evidence="3 4" key="1">
    <citation type="journal article" date="2016" name="Sci. Rep.">
        <title>Complete genome sequence and transcriptomic analysis of a novel marine strain Bacillus weihaiensis reveals the mechanism of brown algae degradation.</title>
        <authorList>
            <person name="Zhu Y."/>
            <person name="Chen P."/>
            <person name="Bao Y."/>
            <person name="Men Y."/>
            <person name="Zeng Y."/>
            <person name="Yang J."/>
            <person name="Sun J."/>
            <person name="Sun Y."/>
        </authorList>
    </citation>
    <scope>NUCLEOTIDE SEQUENCE [LARGE SCALE GENOMIC DNA]</scope>
    <source>
        <strain evidence="3 4">Alg07</strain>
    </source>
</reference>